<dbReference type="Proteomes" id="UP000612899">
    <property type="component" value="Unassembled WGS sequence"/>
</dbReference>
<gene>
    <name evidence="1" type="ORF">Rhe02_18560</name>
</gene>
<evidence type="ECO:0000313" key="1">
    <source>
        <dbReference type="EMBL" id="GIH03789.1"/>
    </source>
</evidence>
<sequence length="289" mass="32685">MPPSTPILPPEYGWWLAREAQGRFTSTGLVYVRPIAAVEVDELVEARRYFHDLLARPGVESLLARRRSWTAALGNAAQTPYLGPLNEQIVPQALEALLPVWRMALDFLKGAVTTQFGRTSAQAHAYRAATHRAYDTYFGYRLVEALRNAHLHHSIPALRQRVTYDVVICDRCAEEHRVNPELVVELPREYLLSLDKCPAVLKRELPSRPEYLDLRCAVTEAMHGFFEVLSAVASFDQATAARVRALNAMWAQVAPDQPLLVHSWEGERGSRVAVETFADLDWVRCRTTR</sequence>
<protein>
    <submittedName>
        <fullName evidence="1">Uncharacterized protein</fullName>
    </submittedName>
</protein>
<name>A0A8J3VDR8_9ACTN</name>
<comment type="caution">
    <text evidence="1">The sequence shown here is derived from an EMBL/GenBank/DDBJ whole genome shotgun (WGS) entry which is preliminary data.</text>
</comment>
<proteinExistence type="predicted"/>
<organism evidence="1 2">
    <name type="scientific">Rhizocola hellebori</name>
    <dbReference type="NCBI Taxonomy" id="1392758"/>
    <lineage>
        <taxon>Bacteria</taxon>
        <taxon>Bacillati</taxon>
        <taxon>Actinomycetota</taxon>
        <taxon>Actinomycetes</taxon>
        <taxon>Micromonosporales</taxon>
        <taxon>Micromonosporaceae</taxon>
        <taxon>Rhizocola</taxon>
    </lineage>
</organism>
<keyword evidence="2" id="KW-1185">Reference proteome</keyword>
<dbReference type="EMBL" id="BONY01000009">
    <property type="protein sequence ID" value="GIH03789.1"/>
    <property type="molecule type" value="Genomic_DNA"/>
</dbReference>
<reference evidence="1" key="1">
    <citation type="submission" date="2021-01" db="EMBL/GenBank/DDBJ databases">
        <title>Whole genome shotgun sequence of Rhizocola hellebori NBRC 109834.</title>
        <authorList>
            <person name="Komaki H."/>
            <person name="Tamura T."/>
        </authorList>
    </citation>
    <scope>NUCLEOTIDE SEQUENCE</scope>
    <source>
        <strain evidence="1">NBRC 109834</strain>
    </source>
</reference>
<dbReference type="AlphaFoldDB" id="A0A8J3VDR8"/>
<evidence type="ECO:0000313" key="2">
    <source>
        <dbReference type="Proteomes" id="UP000612899"/>
    </source>
</evidence>
<accession>A0A8J3VDR8</accession>